<dbReference type="RefSeq" id="WP_192742870.1">
    <property type="nucleotide sequence ID" value="NZ_JADBEJ010000004.1"/>
</dbReference>
<feature type="compositionally biased region" description="Polar residues" evidence="1">
    <location>
        <begin position="197"/>
        <end position="210"/>
    </location>
</feature>
<evidence type="ECO:0000313" key="3">
    <source>
        <dbReference type="Proteomes" id="UP000656548"/>
    </source>
</evidence>
<comment type="caution">
    <text evidence="2">The sequence shown here is derived from an EMBL/GenBank/DDBJ whole genome shotgun (WGS) entry which is preliminary data.</text>
</comment>
<evidence type="ECO:0000256" key="1">
    <source>
        <dbReference type="SAM" id="MobiDB-lite"/>
    </source>
</evidence>
<protein>
    <submittedName>
        <fullName evidence="2">Uncharacterized protein</fullName>
    </submittedName>
</protein>
<feature type="region of interest" description="Disordered" evidence="1">
    <location>
        <begin position="67"/>
        <end position="106"/>
    </location>
</feature>
<dbReference type="EMBL" id="JADBEJ010000004">
    <property type="protein sequence ID" value="MBE1575332.1"/>
    <property type="molecule type" value="Genomic_DNA"/>
</dbReference>
<organism evidence="2 3">
    <name type="scientific">Amycolatopsis roodepoortensis</name>
    <dbReference type="NCBI Taxonomy" id="700274"/>
    <lineage>
        <taxon>Bacteria</taxon>
        <taxon>Bacillati</taxon>
        <taxon>Actinomycetota</taxon>
        <taxon>Actinomycetes</taxon>
        <taxon>Pseudonocardiales</taxon>
        <taxon>Pseudonocardiaceae</taxon>
        <taxon>Amycolatopsis</taxon>
    </lineage>
</organism>
<evidence type="ECO:0000313" key="2">
    <source>
        <dbReference type="EMBL" id="MBE1575332.1"/>
    </source>
</evidence>
<dbReference type="Proteomes" id="UP000656548">
    <property type="component" value="Unassembled WGS sequence"/>
</dbReference>
<name>A0ABR9L454_9PSEU</name>
<proteinExistence type="predicted"/>
<reference evidence="2 3" key="1">
    <citation type="submission" date="2020-10" db="EMBL/GenBank/DDBJ databases">
        <title>Sequencing the genomes of 1000 actinobacteria strains.</title>
        <authorList>
            <person name="Klenk H.-P."/>
        </authorList>
    </citation>
    <scope>NUCLEOTIDE SEQUENCE [LARGE SCALE GENOMIC DNA]</scope>
    <source>
        <strain evidence="2 3">DSM 46661</strain>
    </source>
</reference>
<sequence>MDNQRVAFPQIQQRQRLDRRASRGKQTRESGDRRYSGYVTTVSGLLDDRLRRRLDAAISELVQWAEYQSGPASPESERSSGARSLGRTSTEDLCRPRKNNRGVAAPHTDLPTAVRIRDGELLDAVGHFFADRIFGPDRTSILEADLATVDGTAARIRAEGRERLQRQVAEIERKQEALLRQAQDGAPDDPLRRLSDRATTSWRRTKNTVQAEVAQLDAQDIETPAPPTPSNLSLLDAVP</sequence>
<accession>A0ABR9L454</accession>
<keyword evidence="3" id="KW-1185">Reference proteome</keyword>
<feature type="region of interest" description="Disordered" evidence="1">
    <location>
        <begin position="1"/>
        <end position="36"/>
    </location>
</feature>
<feature type="compositionally biased region" description="Basic and acidic residues" evidence="1">
    <location>
        <begin position="15"/>
        <end position="35"/>
    </location>
</feature>
<gene>
    <name evidence="2" type="ORF">H4W30_002379</name>
</gene>
<feature type="region of interest" description="Disordered" evidence="1">
    <location>
        <begin position="179"/>
        <end position="239"/>
    </location>
</feature>